<dbReference type="GO" id="GO:0031241">
    <property type="term" value="C:periplasmic side of cell outer membrane"/>
    <property type="evidence" value="ECO:0007669"/>
    <property type="project" value="TreeGrafter"/>
</dbReference>
<reference evidence="4 5" key="1">
    <citation type="submission" date="2016-10" db="EMBL/GenBank/DDBJ databases">
        <authorList>
            <person name="de Groot N.N."/>
        </authorList>
    </citation>
    <scope>NUCLEOTIDE SEQUENCE [LARGE SCALE GENOMIC DNA]</scope>
    <source>
        <strain evidence="4 5">CGMCC 1.6291</strain>
    </source>
</reference>
<dbReference type="Gene3D" id="1.25.40.650">
    <property type="match status" value="1"/>
</dbReference>
<dbReference type="PANTHER" id="PTHR38038:SF1">
    <property type="entry name" value="PENICILLIN-BINDING PROTEIN ACTIVATOR LPOA"/>
    <property type="match status" value="1"/>
</dbReference>
<gene>
    <name evidence="4" type="ORF">SAMN04488052_102583</name>
</gene>
<feature type="region of interest" description="Disordered" evidence="2">
    <location>
        <begin position="619"/>
        <end position="664"/>
    </location>
</feature>
<name>A0A1H8S952_9GAMM</name>
<dbReference type="EMBL" id="FOEG01000002">
    <property type="protein sequence ID" value="SEO74808.1"/>
    <property type="molecule type" value="Genomic_DNA"/>
</dbReference>
<dbReference type="OrthoDB" id="6708821at2"/>
<feature type="signal peptide" evidence="3">
    <location>
        <begin position="1"/>
        <end position="27"/>
    </location>
</feature>
<protein>
    <recommendedName>
        <fullName evidence="6">Penicillin-binding protein activator</fullName>
    </recommendedName>
</protein>
<evidence type="ECO:0000256" key="1">
    <source>
        <dbReference type="ARBA" id="ARBA00023136"/>
    </source>
</evidence>
<dbReference type="GO" id="GO:0009252">
    <property type="term" value="P:peptidoglycan biosynthetic process"/>
    <property type="evidence" value="ECO:0007669"/>
    <property type="project" value="TreeGrafter"/>
</dbReference>
<dbReference type="Proteomes" id="UP000199657">
    <property type="component" value="Unassembled WGS sequence"/>
</dbReference>
<proteinExistence type="predicted"/>
<dbReference type="Pfam" id="PF04348">
    <property type="entry name" value="LppC"/>
    <property type="match status" value="1"/>
</dbReference>
<keyword evidence="1" id="KW-0472">Membrane</keyword>
<dbReference type="GO" id="GO:0030234">
    <property type="term" value="F:enzyme regulator activity"/>
    <property type="evidence" value="ECO:0007669"/>
    <property type="project" value="TreeGrafter"/>
</dbReference>
<feature type="chain" id="PRO_5011599779" description="Penicillin-binding protein activator" evidence="3">
    <location>
        <begin position="28"/>
        <end position="664"/>
    </location>
</feature>
<dbReference type="InterPro" id="IPR028082">
    <property type="entry name" value="Peripla_BP_I"/>
</dbReference>
<organism evidence="4 5">
    <name type="scientific">Aquisalimonas asiatica</name>
    <dbReference type="NCBI Taxonomy" id="406100"/>
    <lineage>
        <taxon>Bacteria</taxon>
        <taxon>Pseudomonadati</taxon>
        <taxon>Pseudomonadota</taxon>
        <taxon>Gammaproteobacteria</taxon>
        <taxon>Chromatiales</taxon>
        <taxon>Ectothiorhodospiraceae</taxon>
        <taxon>Aquisalimonas</taxon>
    </lineage>
</organism>
<evidence type="ECO:0000256" key="3">
    <source>
        <dbReference type="SAM" id="SignalP"/>
    </source>
</evidence>
<keyword evidence="5" id="KW-1185">Reference proteome</keyword>
<dbReference type="AlphaFoldDB" id="A0A1H8S952"/>
<evidence type="ECO:0000313" key="4">
    <source>
        <dbReference type="EMBL" id="SEO74808.1"/>
    </source>
</evidence>
<dbReference type="Gene3D" id="3.40.50.2300">
    <property type="match status" value="2"/>
</dbReference>
<dbReference type="STRING" id="406100.SAMN04488052_102583"/>
<dbReference type="RefSeq" id="WP_091641619.1">
    <property type="nucleotide sequence ID" value="NZ_FOEG01000002.1"/>
</dbReference>
<dbReference type="PANTHER" id="PTHR38038">
    <property type="entry name" value="PENICILLIN-BINDING PROTEIN ACTIVATOR LPOA"/>
    <property type="match status" value="1"/>
</dbReference>
<dbReference type="SUPFAM" id="SSF53822">
    <property type="entry name" value="Periplasmic binding protein-like I"/>
    <property type="match status" value="1"/>
</dbReference>
<keyword evidence="3" id="KW-0732">Signal</keyword>
<dbReference type="InterPro" id="IPR007443">
    <property type="entry name" value="LpoA"/>
</dbReference>
<accession>A0A1H8S952</accession>
<sequence length="664" mass="73930">MQMHDQFPRWTARVAMILLLAMLTACAPRPDEPDRHPAVETAEDALSRGDFDTAVASFLEAAEAEESPLREEYTLMAAAALVDSGEPGRGERMAEDVPITEDTPDAIIDFRNVVLARAAMADGDYDRSLELVDERLPSETGRAADLVEVRADALYRVGRLLESAETRAGLEELLPEGDRLDRNRDRLQQALAEVPMRRLRETMPPAPDVYGGWLELTFLVRNYRLDPTRMEEAVELWRERFPDHPAAETIADDIMARYRDEVLRPERVDLLLPLSGSLADSGRAVRDGFLAARLEQGDEGPDVRVHDIGDDGDDPWAAYMNAVQGGSDLVIGPLTRPAVSVFAGNRSLPVPMLALNSAGDRDELPGNLFRFGLLPEHEARQAARHALAGGQRHAVMLVPSNDWGRRVANAFAEEFEDNGGTVLAHERYDSDRTDFSLPIRRMLALDESSQRQRRLQQTISRSVEFEPRRRMDVDVIFMGAFPRQARLIRPQLRFHHALDLPVMATSHAWGGRDDVAADRDMAGVVFFDMPWMLGEGDRLAPTRTSLVTAWDGRVQQHAPLYALGADAHRLIPYLATMRNNEGERLEGATGLLRISDGGEVQREVMPARFHRGRVERLELEEDDAPRLPGLDTVGEDDANGAGVPAETDGIDARDGLDELDEFDE</sequence>
<evidence type="ECO:0000313" key="5">
    <source>
        <dbReference type="Proteomes" id="UP000199657"/>
    </source>
</evidence>
<evidence type="ECO:0008006" key="6">
    <source>
        <dbReference type="Google" id="ProtNLM"/>
    </source>
</evidence>
<dbReference type="CDD" id="cd06339">
    <property type="entry name" value="PBP1_YraM_LppC_lipoprotein-like"/>
    <property type="match status" value="1"/>
</dbReference>
<evidence type="ECO:0000256" key="2">
    <source>
        <dbReference type="SAM" id="MobiDB-lite"/>
    </source>
</evidence>